<name>A0A5E8B7P1_9ASCO</name>
<accession>A0A5E8B7P1</accession>
<dbReference type="GeneID" id="43579378"/>
<reference evidence="1 2" key="1">
    <citation type="submission" date="2019-09" db="EMBL/GenBank/DDBJ databases">
        <authorList>
            <person name="Brejova B."/>
        </authorList>
    </citation>
    <scope>NUCLEOTIDE SEQUENCE [LARGE SCALE GENOMIC DNA]</scope>
</reference>
<evidence type="ECO:0000313" key="1">
    <source>
        <dbReference type="EMBL" id="VVT44851.1"/>
    </source>
</evidence>
<sequence length="191" mass="20817">MTSSSIVDSVRSAISTSVSSYRLMPQPPAPHRPHPICMCGFLLQDCVQCNSYFSQMMNHSPASLSAGKTSGNFVQQQYNDGHDDDHVHDYHNYHNRHPVLRFSGSSIEDCFCSEPSCTFSAKHDSSSVITSAVPTTTKTTLSPNKTSGKNIVLARHPLCICGLDASQCVSCSRVNGIGRRTHTEAKIASRL</sequence>
<dbReference type="Proteomes" id="UP000398389">
    <property type="component" value="Unassembled WGS sequence"/>
</dbReference>
<protein>
    <submittedName>
        <fullName evidence="1">Uncharacterized protein</fullName>
    </submittedName>
</protein>
<evidence type="ECO:0000313" key="2">
    <source>
        <dbReference type="Proteomes" id="UP000398389"/>
    </source>
</evidence>
<gene>
    <name evidence="1" type="ORF">SAPINGB_P000555</name>
</gene>
<proteinExistence type="predicted"/>
<dbReference type="AlphaFoldDB" id="A0A5E8B7P1"/>
<dbReference type="RefSeq" id="XP_031851169.1">
    <property type="nucleotide sequence ID" value="XM_031995278.1"/>
</dbReference>
<organism evidence="1 2">
    <name type="scientific">Magnusiomyces paraingens</name>
    <dbReference type="NCBI Taxonomy" id="2606893"/>
    <lineage>
        <taxon>Eukaryota</taxon>
        <taxon>Fungi</taxon>
        <taxon>Dikarya</taxon>
        <taxon>Ascomycota</taxon>
        <taxon>Saccharomycotina</taxon>
        <taxon>Dipodascomycetes</taxon>
        <taxon>Dipodascales</taxon>
        <taxon>Dipodascaceae</taxon>
        <taxon>Magnusiomyces</taxon>
    </lineage>
</organism>
<dbReference type="EMBL" id="CABVLU010000001">
    <property type="protein sequence ID" value="VVT44851.1"/>
    <property type="molecule type" value="Genomic_DNA"/>
</dbReference>
<keyword evidence="2" id="KW-1185">Reference proteome</keyword>